<evidence type="ECO:0000256" key="1">
    <source>
        <dbReference type="ARBA" id="ARBA00022741"/>
    </source>
</evidence>
<reference evidence="4 5" key="1">
    <citation type="submission" date="2019-02" db="EMBL/GenBank/DDBJ databases">
        <title>Siculibacillus lacustris gen. nov., sp. nov., a new rosette-forming bacterium isolated from a freshwater crater lake (Lake St. Ana, Romania).</title>
        <authorList>
            <person name="Felfoldi T."/>
            <person name="Marton Z."/>
            <person name="Szabo A."/>
            <person name="Mentes A."/>
            <person name="Boka K."/>
            <person name="Marialigeti K."/>
            <person name="Mathe I."/>
            <person name="Koncz M."/>
            <person name="Schumann P."/>
            <person name="Toth E."/>
        </authorList>
    </citation>
    <scope>NUCLEOTIDE SEQUENCE [LARGE SCALE GENOMIC DNA]</scope>
    <source>
        <strain evidence="4 5">SA-279</strain>
    </source>
</reference>
<proteinExistence type="predicted"/>
<dbReference type="GO" id="GO:0005524">
    <property type="term" value="F:ATP binding"/>
    <property type="evidence" value="ECO:0007669"/>
    <property type="project" value="UniProtKB-KW"/>
</dbReference>
<protein>
    <submittedName>
        <fullName evidence="4">Cell division protein ZapE</fullName>
    </submittedName>
</protein>
<dbReference type="GO" id="GO:0005737">
    <property type="term" value="C:cytoplasm"/>
    <property type="evidence" value="ECO:0007669"/>
    <property type="project" value="TreeGrafter"/>
</dbReference>
<evidence type="ECO:0000313" key="5">
    <source>
        <dbReference type="Proteomes" id="UP000292781"/>
    </source>
</evidence>
<organism evidence="4 5">
    <name type="scientific">Siculibacillus lacustris</name>
    <dbReference type="NCBI Taxonomy" id="1549641"/>
    <lineage>
        <taxon>Bacteria</taxon>
        <taxon>Pseudomonadati</taxon>
        <taxon>Pseudomonadota</taxon>
        <taxon>Alphaproteobacteria</taxon>
        <taxon>Hyphomicrobiales</taxon>
        <taxon>Ancalomicrobiaceae</taxon>
        <taxon>Siculibacillus</taxon>
    </lineage>
</organism>
<dbReference type="NCBIfam" id="NF040713">
    <property type="entry name" value="ZapE"/>
    <property type="match status" value="1"/>
</dbReference>
<dbReference type="GO" id="GO:0016887">
    <property type="term" value="F:ATP hydrolysis activity"/>
    <property type="evidence" value="ECO:0007669"/>
    <property type="project" value="InterPro"/>
</dbReference>
<name>A0A4Q9VV58_9HYPH</name>
<accession>A0A4Q9VV58</accession>
<evidence type="ECO:0000256" key="2">
    <source>
        <dbReference type="ARBA" id="ARBA00022840"/>
    </source>
</evidence>
<feature type="region of interest" description="Disordered" evidence="3">
    <location>
        <begin position="375"/>
        <end position="401"/>
    </location>
</feature>
<keyword evidence="1" id="KW-0547">Nucleotide-binding</keyword>
<keyword evidence="5" id="KW-1185">Reference proteome</keyword>
<dbReference type="Pfam" id="PF03969">
    <property type="entry name" value="AFG1_ATPase"/>
    <property type="match status" value="1"/>
</dbReference>
<gene>
    <name evidence="4" type="ORF">EYW49_04885</name>
</gene>
<dbReference type="GO" id="GO:0051301">
    <property type="term" value="P:cell division"/>
    <property type="evidence" value="ECO:0007669"/>
    <property type="project" value="UniProtKB-KW"/>
</dbReference>
<evidence type="ECO:0000256" key="3">
    <source>
        <dbReference type="SAM" id="MobiDB-lite"/>
    </source>
</evidence>
<dbReference type="EMBL" id="SJFN01000005">
    <property type="protein sequence ID" value="TBW40009.1"/>
    <property type="molecule type" value="Genomic_DNA"/>
</dbReference>
<keyword evidence="4" id="KW-0131">Cell cycle</keyword>
<dbReference type="RefSeq" id="WP_131306795.1">
    <property type="nucleotide sequence ID" value="NZ_SJFN01000005.1"/>
</dbReference>
<comment type="caution">
    <text evidence="4">The sequence shown here is derived from an EMBL/GenBank/DDBJ whole genome shotgun (WGS) entry which is preliminary data.</text>
</comment>
<dbReference type="PANTHER" id="PTHR12169:SF6">
    <property type="entry name" value="AFG1-LIKE ATPASE"/>
    <property type="match status" value="1"/>
</dbReference>
<sequence>MATNEEKTHTVEGLYRAQVATGELSIDPAQVKLARRLDQLDEQIFCADLAVKGSALGWLFGRKAEKREAIRGLYVWGEVGRGKTMLMDLFFEVSRVARKRRAHFHAFMADAQDRIHRARQAILAGTLKGDDPIRPVAVEIAAETRLLCFDEFAVYDIADAMVLGRLFENLFDLGTVVVATSNVAPERLYWDGLNRALFLPFIGLLGRHVDVVELSAATDYRMEKTDGDAVWSMPLGPETDASMEERWFRITGHRPSQREAIPFRGRSIDVPQACGGFARFDFAELCDRPLSAADYVQIARRFHTVMIERIPALDGDRRNAAKRLINLVDAFYDARVKVIASAAVAPDGLWTGSTGAETFEFTRTVSRLTEMRSTEYAAEPHLTGEGGAVGDEDEDGGYMGA</sequence>
<dbReference type="SUPFAM" id="SSF52540">
    <property type="entry name" value="P-loop containing nucleoside triphosphate hydrolases"/>
    <property type="match status" value="1"/>
</dbReference>
<dbReference type="AlphaFoldDB" id="A0A4Q9VV58"/>
<keyword evidence="4" id="KW-0132">Cell division</keyword>
<dbReference type="OrthoDB" id="9774491at2"/>
<dbReference type="PANTHER" id="PTHR12169">
    <property type="entry name" value="ATPASE N2B"/>
    <property type="match status" value="1"/>
</dbReference>
<evidence type="ECO:0000313" key="4">
    <source>
        <dbReference type="EMBL" id="TBW40009.1"/>
    </source>
</evidence>
<feature type="compositionally biased region" description="Acidic residues" evidence="3">
    <location>
        <begin position="390"/>
        <end position="401"/>
    </location>
</feature>
<dbReference type="Proteomes" id="UP000292781">
    <property type="component" value="Unassembled WGS sequence"/>
</dbReference>
<dbReference type="InterPro" id="IPR027417">
    <property type="entry name" value="P-loop_NTPase"/>
</dbReference>
<dbReference type="InterPro" id="IPR005654">
    <property type="entry name" value="ATPase_AFG1-like"/>
</dbReference>
<dbReference type="Gene3D" id="3.40.50.300">
    <property type="entry name" value="P-loop containing nucleotide triphosphate hydrolases"/>
    <property type="match status" value="1"/>
</dbReference>
<keyword evidence="2" id="KW-0067">ATP-binding</keyword>